<evidence type="ECO:0000256" key="1">
    <source>
        <dbReference type="ARBA" id="ARBA00004651"/>
    </source>
</evidence>
<feature type="transmembrane region" description="Helical" evidence="6">
    <location>
        <begin position="101"/>
        <end position="119"/>
    </location>
</feature>
<keyword evidence="4 6" id="KW-1133">Transmembrane helix</keyword>
<evidence type="ECO:0000256" key="3">
    <source>
        <dbReference type="ARBA" id="ARBA00022692"/>
    </source>
</evidence>
<gene>
    <name evidence="8" type="ORF">METZ01_LOCUS304315</name>
</gene>
<evidence type="ECO:0000259" key="7">
    <source>
        <dbReference type="PROSITE" id="PS50850"/>
    </source>
</evidence>
<keyword evidence="3 6" id="KW-0812">Transmembrane</keyword>
<dbReference type="PANTHER" id="PTHR23513">
    <property type="entry name" value="INTEGRAL MEMBRANE EFFLUX PROTEIN-RELATED"/>
    <property type="match status" value="1"/>
</dbReference>
<dbReference type="GO" id="GO:0005886">
    <property type="term" value="C:plasma membrane"/>
    <property type="evidence" value="ECO:0007669"/>
    <property type="project" value="UniProtKB-SubCell"/>
</dbReference>
<evidence type="ECO:0000256" key="6">
    <source>
        <dbReference type="SAM" id="Phobius"/>
    </source>
</evidence>
<reference evidence="8" key="1">
    <citation type="submission" date="2018-05" db="EMBL/GenBank/DDBJ databases">
        <authorList>
            <person name="Lanie J.A."/>
            <person name="Ng W.-L."/>
            <person name="Kazmierczak K.M."/>
            <person name="Andrzejewski T.M."/>
            <person name="Davidsen T.M."/>
            <person name="Wayne K.J."/>
            <person name="Tettelin H."/>
            <person name="Glass J.I."/>
            <person name="Rusch D."/>
            <person name="Podicherti R."/>
            <person name="Tsui H.-C.T."/>
            <person name="Winkler M.E."/>
        </authorList>
    </citation>
    <scope>NUCLEOTIDE SEQUENCE</scope>
</reference>
<feature type="domain" description="Major facilitator superfamily (MFS) profile" evidence="7">
    <location>
        <begin position="1"/>
        <end position="293"/>
    </location>
</feature>
<dbReference type="InterPro" id="IPR036259">
    <property type="entry name" value="MFS_trans_sf"/>
</dbReference>
<dbReference type="CDD" id="cd06173">
    <property type="entry name" value="MFS_MefA_like"/>
    <property type="match status" value="1"/>
</dbReference>
<feature type="transmembrane region" description="Helical" evidence="6">
    <location>
        <begin position="74"/>
        <end position="95"/>
    </location>
</feature>
<feature type="transmembrane region" description="Helical" evidence="6">
    <location>
        <begin position="215"/>
        <end position="233"/>
    </location>
</feature>
<dbReference type="Pfam" id="PF07690">
    <property type="entry name" value="MFS_1"/>
    <property type="match status" value="1"/>
</dbReference>
<dbReference type="AlphaFoldDB" id="A0A382MVV2"/>
<feature type="transmembrane region" description="Helical" evidence="6">
    <location>
        <begin position="12"/>
        <end position="36"/>
    </location>
</feature>
<sequence length="293" mass="31642">MLSLFKNLTFRRFFYGLLFDDAAMMVSPMLQGWIVLIQTDSAFWVGATAGVSGVGMTLFSPLAGVLIDRYNRKILLLATQAIQIVLVAILGIAAFYELLEVWHVLGYGFCAGAFHAVRLPCKMAMTLDLVGPKNLLKGTAANFFSMTVMGVLAPLAGGWLIDREIYLGFVLMLISLLISSSIFLNLKNIESPEISGSSHLQDLVYGAKYVVNNSIIRSLILAILVTEIFGWAVESMLPVIARDELGLDARGLGVLMSVGALGAAISTVIMTAMPDVENKGKLVIYGLFGFGFG</sequence>
<evidence type="ECO:0000313" key="8">
    <source>
        <dbReference type="EMBL" id="SVC51461.1"/>
    </source>
</evidence>
<protein>
    <recommendedName>
        <fullName evidence="7">Major facilitator superfamily (MFS) profile domain-containing protein</fullName>
    </recommendedName>
</protein>
<feature type="transmembrane region" description="Helical" evidence="6">
    <location>
        <begin position="253"/>
        <end position="273"/>
    </location>
</feature>
<feature type="transmembrane region" description="Helical" evidence="6">
    <location>
        <begin position="140"/>
        <end position="159"/>
    </location>
</feature>
<evidence type="ECO:0000256" key="4">
    <source>
        <dbReference type="ARBA" id="ARBA00022989"/>
    </source>
</evidence>
<comment type="subcellular location">
    <subcellularLocation>
        <location evidence="1">Cell membrane</location>
        <topology evidence="1">Multi-pass membrane protein</topology>
    </subcellularLocation>
</comment>
<organism evidence="8">
    <name type="scientific">marine metagenome</name>
    <dbReference type="NCBI Taxonomy" id="408172"/>
    <lineage>
        <taxon>unclassified sequences</taxon>
        <taxon>metagenomes</taxon>
        <taxon>ecological metagenomes</taxon>
    </lineage>
</organism>
<dbReference type="InterPro" id="IPR020846">
    <property type="entry name" value="MFS_dom"/>
</dbReference>
<dbReference type="InterPro" id="IPR011701">
    <property type="entry name" value="MFS"/>
</dbReference>
<dbReference type="Gene3D" id="1.20.1250.20">
    <property type="entry name" value="MFS general substrate transporter like domains"/>
    <property type="match status" value="1"/>
</dbReference>
<proteinExistence type="predicted"/>
<keyword evidence="2" id="KW-1003">Cell membrane</keyword>
<feature type="non-terminal residue" evidence="8">
    <location>
        <position position="293"/>
    </location>
</feature>
<dbReference type="GO" id="GO:0022857">
    <property type="term" value="F:transmembrane transporter activity"/>
    <property type="evidence" value="ECO:0007669"/>
    <property type="project" value="InterPro"/>
</dbReference>
<dbReference type="EMBL" id="UINC01095405">
    <property type="protein sequence ID" value="SVC51461.1"/>
    <property type="molecule type" value="Genomic_DNA"/>
</dbReference>
<evidence type="ECO:0000256" key="2">
    <source>
        <dbReference type="ARBA" id="ARBA00022475"/>
    </source>
</evidence>
<feature type="transmembrane region" description="Helical" evidence="6">
    <location>
        <begin position="165"/>
        <end position="186"/>
    </location>
</feature>
<evidence type="ECO:0000256" key="5">
    <source>
        <dbReference type="ARBA" id="ARBA00023136"/>
    </source>
</evidence>
<feature type="transmembrane region" description="Helical" evidence="6">
    <location>
        <begin position="42"/>
        <end position="67"/>
    </location>
</feature>
<dbReference type="PANTHER" id="PTHR23513:SF6">
    <property type="entry name" value="MAJOR FACILITATOR SUPERFAMILY ASSOCIATED DOMAIN-CONTAINING PROTEIN"/>
    <property type="match status" value="1"/>
</dbReference>
<dbReference type="PROSITE" id="PS50850">
    <property type="entry name" value="MFS"/>
    <property type="match status" value="1"/>
</dbReference>
<name>A0A382MVV2_9ZZZZ</name>
<dbReference type="SUPFAM" id="SSF103473">
    <property type="entry name" value="MFS general substrate transporter"/>
    <property type="match status" value="1"/>
</dbReference>
<keyword evidence="5 6" id="KW-0472">Membrane</keyword>
<accession>A0A382MVV2</accession>